<dbReference type="AlphaFoldDB" id="A0A4Q7U4X9"/>
<accession>A0A4Q7U4X9</accession>
<dbReference type="GO" id="GO:0003677">
    <property type="term" value="F:DNA binding"/>
    <property type="evidence" value="ECO:0007669"/>
    <property type="project" value="UniProtKB-KW"/>
</dbReference>
<dbReference type="GO" id="GO:0003700">
    <property type="term" value="F:DNA-binding transcription factor activity"/>
    <property type="evidence" value="ECO:0007669"/>
    <property type="project" value="InterPro"/>
</dbReference>
<comment type="caution">
    <text evidence="6">The sequence shown here is derived from an EMBL/GenBank/DDBJ whole genome shotgun (WGS) entry which is preliminary data.</text>
</comment>
<dbReference type="Proteomes" id="UP000291832">
    <property type="component" value="Unassembled WGS sequence"/>
</dbReference>
<feature type="compositionally biased region" description="Low complexity" evidence="4">
    <location>
        <begin position="123"/>
        <end position="137"/>
    </location>
</feature>
<reference evidence="6 7" key="1">
    <citation type="journal article" date="2015" name="Stand. Genomic Sci.">
        <title>Genomic Encyclopedia of Bacterial and Archaeal Type Strains, Phase III: the genomes of soil and plant-associated and newly described type strains.</title>
        <authorList>
            <person name="Whitman W.B."/>
            <person name="Woyke T."/>
            <person name="Klenk H.P."/>
            <person name="Zhou Y."/>
            <person name="Lilburn T.G."/>
            <person name="Beck B.J."/>
            <person name="De Vos P."/>
            <person name="Vandamme P."/>
            <person name="Eisen J.A."/>
            <person name="Garrity G."/>
            <person name="Hugenholtz P."/>
            <person name="Kyrpides N.C."/>
        </authorList>
    </citation>
    <scope>NUCLEOTIDE SEQUENCE [LARGE SCALE GENOMIC DNA]</scope>
    <source>
        <strain evidence="6 7">RF6</strain>
    </source>
</reference>
<dbReference type="SMART" id="SM00345">
    <property type="entry name" value="HTH_GNTR"/>
    <property type="match status" value="1"/>
</dbReference>
<dbReference type="EMBL" id="SHKI01000002">
    <property type="protein sequence ID" value="RZT68513.1"/>
    <property type="molecule type" value="Genomic_DNA"/>
</dbReference>
<protein>
    <submittedName>
        <fullName evidence="6">DNA-binding transcriptional regulator YhcF (GntR family)</fullName>
    </submittedName>
</protein>
<evidence type="ECO:0000256" key="2">
    <source>
        <dbReference type="ARBA" id="ARBA00023125"/>
    </source>
</evidence>
<dbReference type="RefSeq" id="WP_130452494.1">
    <property type="nucleotide sequence ID" value="NZ_QYAG01000004.1"/>
</dbReference>
<dbReference type="PANTHER" id="PTHR38445">
    <property type="entry name" value="HTH-TYPE TRANSCRIPTIONAL REPRESSOR YTRA"/>
    <property type="match status" value="1"/>
</dbReference>
<keyword evidence="3" id="KW-0804">Transcription</keyword>
<dbReference type="CDD" id="cd07377">
    <property type="entry name" value="WHTH_GntR"/>
    <property type="match status" value="1"/>
</dbReference>
<dbReference type="InterPro" id="IPR036390">
    <property type="entry name" value="WH_DNA-bd_sf"/>
</dbReference>
<organism evidence="6 7">
    <name type="scientific">Leucobacter luti</name>
    <dbReference type="NCBI Taxonomy" id="340320"/>
    <lineage>
        <taxon>Bacteria</taxon>
        <taxon>Bacillati</taxon>
        <taxon>Actinomycetota</taxon>
        <taxon>Actinomycetes</taxon>
        <taxon>Micrococcales</taxon>
        <taxon>Microbacteriaceae</taxon>
        <taxon>Leucobacter</taxon>
    </lineage>
</organism>
<evidence type="ECO:0000256" key="1">
    <source>
        <dbReference type="ARBA" id="ARBA00023015"/>
    </source>
</evidence>
<dbReference type="PANTHER" id="PTHR38445:SF7">
    <property type="entry name" value="GNTR-FAMILY TRANSCRIPTIONAL REGULATOR"/>
    <property type="match status" value="1"/>
</dbReference>
<dbReference type="InterPro" id="IPR000524">
    <property type="entry name" value="Tscrpt_reg_HTH_GntR"/>
</dbReference>
<proteinExistence type="predicted"/>
<dbReference type="PROSITE" id="PS50949">
    <property type="entry name" value="HTH_GNTR"/>
    <property type="match status" value="1"/>
</dbReference>
<dbReference type="InterPro" id="IPR036388">
    <property type="entry name" value="WH-like_DNA-bd_sf"/>
</dbReference>
<gene>
    <name evidence="6" type="ORF">EV139_0238</name>
</gene>
<dbReference type="Pfam" id="PF00392">
    <property type="entry name" value="GntR"/>
    <property type="match status" value="1"/>
</dbReference>
<keyword evidence="2 6" id="KW-0238">DNA-binding</keyword>
<evidence type="ECO:0000256" key="4">
    <source>
        <dbReference type="SAM" id="MobiDB-lite"/>
    </source>
</evidence>
<dbReference type="Gene3D" id="1.10.10.10">
    <property type="entry name" value="Winged helix-like DNA-binding domain superfamily/Winged helix DNA-binding domain"/>
    <property type="match status" value="1"/>
</dbReference>
<keyword evidence="1" id="KW-0805">Transcription regulation</keyword>
<dbReference type="OrthoDB" id="3192286at2"/>
<evidence type="ECO:0000313" key="6">
    <source>
        <dbReference type="EMBL" id="RZT68513.1"/>
    </source>
</evidence>
<name>A0A4Q7U4X9_9MICO</name>
<sequence length="143" mass="14478">MLVRVDEASELPLYAQIANSVRGDIAAGRVVAGQVLPPAREVAAGLEINVHTVLRAYQLLRDEGLVDLKRRRGAVITDAAGAVAELRGDVSALLARAAQLGVSPALLAAVVAATPPPTPPTPLGRAGDTAVDAAGGAAHREAA</sequence>
<feature type="domain" description="HTH gntR-type" evidence="5">
    <location>
        <begin position="11"/>
        <end position="79"/>
    </location>
</feature>
<dbReference type="SUPFAM" id="SSF46785">
    <property type="entry name" value="Winged helix' DNA-binding domain"/>
    <property type="match status" value="1"/>
</dbReference>
<feature type="region of interest" description="Disordered" evidence="4">
    <location>
        <begin position="118"/>
        <end position="143"/>
    </location>
</feature>
<evidence type="ECO:0000256" key="3">
    <source>
        <dbReference type="ARBA" id="ARBA00023163"/>
    </source>
</evidence>
<evidence type="ECO:0000313" key="7">
    <source>
        <dbReference type="Proteomes" id="UP000291832"/>
    </source>
</evidence>
<keyword evidence="7" id="KW-1185">Reference proteome</keyword>
<evidence type="ECO:0000259" key="5">
    <source>
        <dbReference type="PROSITE" id="PS50949"/>
    </source>
</evidence>